<proteinExistence type="predicted"/>
<feature type="chain" id="PRO_5014857044" description="DUF4019 domain-containing protein" evidence="1">
    <location>
        <begin position="22"/>
        <end position="140"/>
    </location>
</feature>
<protein>
    <recommendedName>
        <fullName evidence="4">DUF4019 domain-containing protein</fullName>
    </recommendedName>
</protein>
<dbReference type="EMBL" id="PFFQ01000053">
    <property type="protein sequence ID" value="PIW15240.1"/>
    <property type="molecule type" value="Genomic_DNA"/>
</dbReference>
<sequence length="140" mass="15589">MKPVLLSLACFGLLNFLPAQAAAPDGVEKAKLAAQHWLALTDRQQYAQSWQQAAGFFKASIPQSTWVKALKTNRAPLGRLKSRQLKFSAFTKTLPKAPKGNYVLLHYRSVFERQANVTETVTTLLDKGGVWRVAGYSIQR</sequence>
<dbReference type="Pfam" id="PF13211">
    <property type="entry name" value="DUF4019"/>
    <property type="match status" value="1"/>
</dbReference>
<evidence type="ECO:0000313" key="2">
    <source>
        <dbReference type="EMBL" id="PIW15240.1"/>
    </source>
</evidence>
<name>A0A2M7G1N1_9BACT</name>
<dbReference type="AlphaFoldDB" id="A0A2M7G1N1"/>
<dbReference type="Proteomes" id="UP000231019">
    <property type="component" value="Unassembled WGS sequence"/>
</dbReference>
<evidence type="ECO:0000313" key="3">
    <source>
        <dbReference type="Proteomes" id="UP000231019"/>
    </source>
</evidence>
<evidence type="ECO:0000256" key="1">
    <source>
        <dbReference type="SAM" id="SignalP"/>
    </source>
</evidence>
<dbReference type="InterPro" id="IPR025091">
    <property type="entry name" value="DUF4019"/>
</dbReference>
<organism evidence="2 3">
    <name type="scientific">bacterium (Candidatus Blackallbacteria) CG17_big_fil_post_rev_8_21_14_2_50_48_46</name>
    <dbReference type="NCBI Taxonomy" id="2014261"/>
    <lineage>
        <taxon>Bacteria</taxon>
        <taxon>Candidatus Blackallbacteria</taxon>
    </lineage>
</organism>
<keyword evidence="1" id="KW-0732">Signal</keyword>
<accession>A0A2M7G1N1</accession>
<comment type="caution">
    <text evidence="2">The sequence shown here is derived from an EMBL/GenBank/DDBJ whole genome shotgun (WGS) entry which is preliminary data.</text>
</comment>
<feature type="signal peptide" evidence="1">
    <location>
        <begin position="1"/>
        <end position="21"/>
    </location>
</feature>
<reference evidence="2 3" key="1">
    <citation type="submission" date="2017-09" db="EMBL/GenBank/DDBJ databases">
        <title>Depth-based differentiation of microbial function through sediment-hosted aquifers and enrichment of novel symbionts in the deep terrestrial subsurface.</title>
        <authorList>
            <person name="Probst A.J."/>
            <person name="Ladd B."/>
            <person name="Jarett J.K."/>
            <person name="Geller-Mcgrath D.E."/>
            <person name="Sieber C.M."/>
            <person name="Emerson J.B."/>
            <person name="Anantharaman K."/>
            <person name="Thomas B.C."/>
            <person name="Malmstrom R."/>
            <person name="Stieglmeier M."/>
            <person name="Klingl A."/>
            <person name="Woyke T."/>
            <person name="Ryan C.M."/>
            <person name="Banfield J.F."/>
        </authorList>
    </citation>
    <scope>NUCLEOTIDE SEQUENCE [LARGE SCALE GENOMIC DNA]</scope>
    <source>
        <strain evidence="2">CG17_big_fil_post_rev_8_21_14_2_50_48_46</strain>
    </source>
</reference>
<evidence type="ECO:0008006" key="4">
    <source>
        <dbReference type="Google" id="ProtNLM"/>
    </source>
</evidence>
<gene>
    <name evidence="2" type="ORF">COW36_17630</name>
</gene>